<evidence type="ECO:0000313" key="2">
    <source>
        <dbReference type="EMBL" id="STR39810.1"/>
    </source>
</evidence>
<dbReference type="Proteomes" id="UP000255050">
    <property type="component" value="Unassembled WGS sequence"/>
</dbReference>
<gene>
    <name evidence="2" type="ORF">NCTC11694_00955</name>
</gene>
<accession>A0A7H4LUI4</accession>
<proteinExistence type="predicted"/>
<organism evidence="2 3">
    <name type="scientific">Klebsiella michiganensis</name>
    <dbReference type="NCBI Taxonomy" id="1134687"/>
    <lineage>
        <taxon>Bacteria</taxon>
        <taxon>Pseudomonadati</taxon>
        <taxon>Pseudomonadota</taxon>
        <taxon>Gammaproteobacteria</taxon>
        <taxon>Enterobacterales</taxon>
        <taxon>Enterobacteriaceae</taxon>
        <taxon>Klebsiella/Raoultella group</taxon>
        <taxon>Klebsiella</taxon>
    </lineage>
</organism>
<sequence length="75" mass="8065">MRAVGENARREAKAAAGDNDGQQRPERQRGKAGNKVVRMLHAPHDADPIGDNRGKQTGKNGAVVHPSDSQDLEPE</sequence>
<comment type="caution">
    <text evidence="2">The sequence shown here is derived from an EMBL/GenBank/DDBJ whole genome shotgun (WGS) entry which is preliminary data.</text>
</comment>
<reference evidence="2 3" key="1">
    <citation type="submission" date="2018-06" db="EMBL/GenBank/DDBJ databases">
        <authorList>
            <consortium name="Pathogen Informatics"/>
            <person name="Doyle S."/>
        </authorList>
    </citation>
    <scope>NUCLEOTIDE SEQUENCE [LARGE SCALE GENOMIC DNA]</scope>
    <source>
        <strain evidence="2 3">NCTC11694</strain>
    </source>
</reference>
<feature type="compositionally biased region" description="Basic and acidic residues" evidence="1">
    <location>
        <begin position="42"/>
        <end position="54"/>
    </location>
</feature>
<evidence type="ECO:0000313" key="3">
    <source>
        <dbReference type="Proteomes" id="UP000255050"/>
    </source>
</evidence>
<dbReference type="EMBL" id="UGJR01000002">
    <property type="protein sequence ID" value="STR39810.1"/>
    <property type="molecule type" value="Genomic_DNA"/>
</dbReference>
<protein>
    <submittedName>
        <fullName evidence="2">Uncharacterized protein</fullName>
    </submittedName>
</protein>
<name>A0A7H4LUI4_9ENTR</name>
<evidence type="ECO:0000256" key="1">
    <source>
        <dbReference type="SAM" id="MobiDB-lite"/>
    </source>
</evidence>
<feature type="region of interest" description="Disordered" evidence="1">
    <location>
        <begin position="1"/>
        <end position="75"/>
    </location>
</feature>
<dbReference type="AlphaFoldDB" id="A0A7H4LUI4"/>